<dbReference type="OrthoDB" id="271506at2759"/>
<evidence type="ECO:0000313" key="8">
    <source>
        <dbReference type="EMBL" id="KMZ68326.1"/>
    </source>
</evidence>
<name>A0A0K9PH97_ZOSMR</name>
<evidence type="ECO:0000256" key="4">
    <source>
        <dbReference type="ARBA" id="ARBA00022737"/>
    </source>
</evidence>
<comment type="subcellular location">
    <subcellularLocation>
        <location evidence="1">Membrane</location>
        <topology evidence="1">Multi-pass membrane protein</topology>
    </subcellularLocation>
</comment>
<dbReference type="AlphaFoldDB" id="A0A0K9PH97"/>
<keyword evidence="5" id="KW-1133">Transmembrane helix</keyword>
<dbReference type="PANTHER" id="PTHR12226">
    <property type="entry name" value="MANNOSE-P-DOLICHOL UTILIZATION DEFECT 1 LEC35 -RELATED"/>
    <property type="match status" value="1"/>
</dbReference>
<proteinExistence type="inferred from homology"/>
<dbReference type="EMBL" id="LFYR01000841">
    <property type="protein sequence ID" value="KMZ68326.1"/>
    <property type="molecule type" value="Genomic_DNA"/>
</dbReference>
<dbReference type="STRING" id="29655.A0A0K9PH97"/>
<dbReference type="PANTHER" id="PTHR12226:SF2">
    <property type="entry name" value="MANNOSE-P-DOLICHOL UTILIZATION DEFECT 1 PROTEIN"/>
    <property type="match status" value="1"/>
</dbReference>
<comment type="similarity">
    <text evidence="7">Belongs to the MPDU1 (TC 2.A.43.3) family.</text>
</comment>
<dbReference type="Proteomes" id="UP000036987">
    <property type="component" value="Unassembled WGS sequence"/>
</dbReference>
<dbReference type="InterPro" id="IPR006603">
    <property type="entry name" value="PQ-loop_rpt"/>
</dbReference>
<comment type="caution">
    <text evidence="8">The sequence shown here is derived from an EMBL/GenBank/DDBJ whole genome shotgun (WGS) entry which is preliminary data.</text>
</comment>
<dbReference type="Gene3D" id="1.20.1280.290">
    <property type="match status" value="1"/>
</dbReference>
<dbReference type="SMART" id="SM00679">
    <property type="entry name" value="CTNS"/>
    <property type="match status" value="1"/>
</dbReference>
<evidence type="ECO:0000256" key="2">
    <source>
        <dbReference type="ARBA" id="ARBA00022448"/>
    </source>
</evidence>
<keyword evidence="4" id="KW-0677">Repeat</keyword>
<keyword evidence="2" id="KW-0813">Transport</keyword>
<gene>
    <name evidence="8" type="ORF">ZOSMA_240G00030</name>
</gene>
<evidence type="ECO:0000256" key="7">
    <source>
        <dbReference type="ARBA" id="ARBA00038475"/>
    </source>
</evidence>
<keyword evidence="3" id="KW-0812">Transmembrane</keyword>
<reference evidence="9" key="1">
    <citation type="journal article" date="2016" name="Nature">
        <title>The genome of the seagrass Zostera marina reveals angiosperm adaptation to the sea.</title>
        <authorList>
            <person name="Olsen J.L."/>
            <person name="Rouze P."/>
            <person name="Verhelst B."/>
            <person name="Lin Y.-C."/>
            <person name="Bayer T."/>
            <person name="Collen J."/>
            <person name="Dattolo E."/>
            <person name="De Paoli E."/>
            <person name="Dittami S."/>
            <person name="Maumus F."/>
            <person name="Michel G."/>
            <person name="Kersting A."/>
            <person name="Lauritano C."/>
            <person name="Lohaus R."/>
            <person name="Toepel M."/>
            <person name="Tonon T."/>
            <person name="Vanneste K."/>
            <person name="Amirebrahimi M."/>
            <person name="Brakel J."/>
            <person name="Bostroem C."/>
            <person name="Chovatia M."/>
            <person name="Grimwood J."/>
            <person name="Jenkins J.W."/>
            <person name="Jueterbock A."/>
            <person name="Mraz A."/>
            <person name="Stam W.T."/>
            <person name="Tice H."/>
            <person name="Bornberg-Bauer E."/>
            <person name="Green P.J."/>
            <person name="Pearson G.A."/>
            <person name="Procaccini G."/>
            <person name="Duarte C.M."/>
            <person name="Schmutz J."/>
            <person name="Reusch T.B.H."/>
            <person name="Van de Peer Y."/>
        </authorList>
    </citation>
    <scope>NUCLEOTIDE SEQUENCE [LARGE SCALE GENOMIC DNA]</scope>
    <source>
        <strain evidence="9">cv. Finnish</strain>
    </source>
</reference>
<protein>
    <submittedName>
        <fullName evidence="8">Uncharacterized protein</fullName>
    </submittedName>
</protein>
<evidence type="ECO:0000313" key="9">
    <source>
        <dbReference type="Proteomes" id="UP000036987"/>
    </source>
</evidence>
<accession>A0A0K9PH97</accession>
<evidence type="ECO:0000256" key="1">
    <source>
        <dbReference type="ARBA" id="ARBA00004141"/>
    </source>
</evidence>
<dbReference type="InterPro" id="IPR016817">
    <property type="entry name" value="MannP-dilichol_defect-1"/>
</dbReference>
<keyword evidence="6" id="KW-0472">Membrane</keyword>
<evidence type="ECO:0000256" key="3">
    <source>
        <dbReference type="ARBA" id="ARBA00022692"/>
    </source>
</evidence>
<sequence length="100" mass="11186">MEGNQILPMELEEILGIDSKYILHLTSNILGYAVIAASLTLKLPQIFQIHKNKSAKGLSIVSFELETIGYTIALAYCIHKDLPFSAFGEYIFLVIQCEHT</sequence>
<dbReference type="GO" id="GO:0016020">
    <property type="term" value="C:membrane"/>
    <property type="evidence" value="ECO:0007669"/>
    <property type="project" value="UniProtKB-SubCell"/>
</dbReference>
<dbReference type="Pfam" id="PF04193">
    <property type="entry name" value="PQ-loop"/>
    <property type="match status" value="1"/>
</dbReference>
<keyword evidence="9" id="KW-1185">Reference proteome</keyword>
<organism evidence="8 9">
    <name type="scientific">Zostera marina</name>
    <name type="common">Eelgrass</name>
    <dbReference type="NCBI Taxonomy" id="29655"/>
    <lineage>
        <taxon>Eukaryota</taxon>
        <taxon>Viridiplantae</taxon>
        <taxon>Streptophyta</taxon>
        <taxon>Embryophyta</taxon>
        <taxon>Tracheophyta</taxon>
        <taxon>Spermatophyta</taxon>
        <taxon>Magnoliopsida</taxon>
        <taxon>Liliopsida</taxon>
        <taxon>Zosteraceae</taxon>
        <taxon>Zostera</taxon>
    </lineage>
</organism>
<evidence type="ECO:0000256" key="6">
    <source>
        <dbReference type="ARBA" id="ARBA00023136"/>
    </source>
</evidence>
<evidence type="ECO:0000256" key="5">
    <source>
        <dbReference type="ARBA" id="ARBA00022989"/>
    </source>
</evidence>